<accession>A0ABU2BYT3</accession>
<feature type="transmembrane region" description="Helical" evidence="2">
    <location>
        <begin position="163"/>
        <end position="179"/>
    </location>
</feature>
<feature type="transmembrane region" description="Helical" evidence="2">
    <location>
        <begin position="186"/>
        <end position="206"/>
    </location>
</feature>
<keyword evidence="2" id="KW-0472">Membrane</keyword>
<keyword evidence="2" id="KW-0812">Transmembrane</keyword>
<gene>
    <name evidence="3" type="ORF">J2S63_003113</name>
</gene>
<evidence type="ECO:0000313" key="3">
    <source>
        <dbReference type="EMBL" id="MDR7363560.1"/>
    </source>
</evidence>
<evidence type="ECO:0000313" key="4">
    <source>
        <dbReference type="Proteomes" id="UP001183648"/>
    </source>
</evidence>
<dbReference type="RefSeq" id="WP_310304085.1">
    <property type="nucleotide sequence ID" value="NZ_BAAAPS010000003.1"/>
</dbReference>
<protein>
    <submittedName>
        <fullName evidence="3">FtsH-binding integral membrane protein</fullName>
    </submittedName>
</protein>
<keyword evidence="4" id="KW-1185">Reference proteome</keyword>
<dbReference type="Proteomes" id="UP001183648">
    <property type="component" value="Unassembled WGS sequence"/>
</dbReference>
<organism evidence="3 4">
    <name type="scientific">Nocardioides marmoribigeumensis</name>
    <dbReference type="NCBI Taxonomy" id="433649"/>
    <lineage>
        <taxon>Bacteria</taxon>
        <taxon>Bacillati</taxon>
        <taxon>Actinomycetota</taxon>
        <taxon>Actinomycetes</taxon>
        <taxon>Propionibacteriales</taxon>
        <taxon>Nocardioidaceae</taxon>
        <taxon>Nocardioides</taxon>
    </lineage>
</organism>
<feature type="transmembrane region" description="Helical" evidence="2">
    <location>
        <begin position="111"/>
        <end position="128"/>
    </location>
</feature>
<feature type="transmembrane region" description="Helical" evidence="2">
    <location>
        <begin position="226"/>
        <end position="247"/>
    </location>
</feature>
<name>A0ABU2BYT3_9ACTN</name>
<sequence length="256" mass="27804">MSAPTTRLPAKHLQGARASDPTSPLEHRGVLAAVLMMGWLTVVLAVDHDGSRATQRVLGALTWLVLLGALRFATPLVRVQALVVVAFATVVEYTFSPGLGVYLYRFGNVPAYVPPGHGLVYLSAFALGHAPWVRARLRPVGLAVMTAVGAWALWALVGPRPDVLGAFWFACLVAFWRWGPSREVYVGAAFVVTWLEIVGTHLRTWVWQPHDPVLGISIGNPPTGAAGGYGWFDLLALLVAPWILAQVRRAPRPVRR</sequence>
<dbReference type="EMBL" id="JAVDYG010000001">
    <property type="protein sequence ID" value="MDR7363560.1"/>
    <property type="molecule type" value="Genomic_DNA"/>
</dbReference>
<evidence type="ECO:0000256" key="2">
    <source>
        <dbReference type="SAM" id="Phobius"/>
    </source>
</evidence>
<comment type="caution">
    <text evidence="3">The sequence shown here is derived from an EMBL/GenBank/DDBJ whole genome shotgun (WGS) entry which is preliminary data.</text>
</comment>
<feature type="transmembrane region" description="Helical" evidence="2">
    <location>
        <begin position="29"/>
        <end position="46"/>
    </location>
</feature>
<keyword evidence="2" id="KW-1133">Transmembrane helix</keyword>
<evidence type="ECO:0000256" key="1">
    <source>
        <dbReference type="SAM" id="MobiDB-lite"/>
    </source>
</evidence>
<reference evidence="3 4" key="1">
    <citation type="submission" date="2023-07" db="EMBL/GenBank/DDBJ databases">
        <title>Sequencing the genomes of 1000 actinobacteria strains.</title>
        <authorList>
            <person name="Klenk H.-P."/>
        </authorList>
    </citation>
    <scope>NUCLEOTIDE SEQUENCE [LARGE SCALE GENOMIC DNA]</scope>
    <source>
        <strain evidence="3 4">DSM 19426</strain>
    </source>
</reference>
<proteinExistence type="predicted"/>
<feature type="transmembrane region" description="Helical" evidence="2">
    <location>
        <begin position="58"/>
        <end position="91"/>
    </location>
</feature>
<feature type="region of interest" description="Disordered" evidence="1">
    <location>
        <begin position="1"/>
        <end position="24"/>
    </location>
</feature>
<feature type="transmembrane region" description="Helical" evidence="2">
    <location>
        <begin position="140"/>
        <end position="157"/>
    </location>
</feature>